<feature type="domain" description="PCI" evidence="9">
    <location>
        <begin position="200"/>
        <end position="368"/>
    </location>
</feature>
<dbReference type="InterPro" id="IPR036390">
    <property type="entry name" value="WH_DNA-bd_sf"/>
</dbReference>
<evidence type="ECO:0000256" key="3">
    <source>
        <dbReference type="ARBA" id="ARBA00007084"/>
    </source>
</evidence>
<keyword evidence="7" id="KW-0539">Nucleus</keyword>
<dbReference type="EMBL" id="OU963862">
    <property type="protein sequence ID" value="CAH0381158.1"/>
    <property type="molecule type" value="Genomic_DNA"/>
</dbReference>
<dbReference type="InterPro" id="IPR050756">
    <property type="entry name" value="CSN3"/>
</dbReference>
<keyword evidence="6" id="KW-0736">Signalosome</keyword>
<dbReference type="GO" id="GO:0005737">
    <property type="term" value="C:cytoplasm"/>
    <property type="evidence" value="ECO:0007669"/>
    <property type="project" value="UniProtKB-SubCell"/>
</dbReference>
<dbReference type="SMART" id="SM00088">
    <property type="entry name" value="PINT"/>
    <property type="match status" value="1"/>
</dbReference>
<gene>
    <name evidence="10" type="ORF">BEMITA_LOCUS836</name>
</gene>
<proteinExistence type="inferred from homology"/>
<dbReference type="GO" id="GO:0006511">
    <property type="term" value="P:ubiquitin-dependent protein catabolic process"/>
    <property type="evidence" value="ECO:0007669"/>
    <property type="project" value="TreeGrafter"/>
</dbReference>
<evidence type="ECO:0000256" key="5">
    <source>
        <dbReference type="ARBA" id="ARBA00022490"/>
    </source>
</evidence>
<dbReference type="PANTHER" id="PTHR10758:SF1">
    <property type="entry name" value="COP9 SIGNALOSOME COMPLEX SUBUNIT 3"/>
    <property type="match status" value="1"/>
</dbReference>
<dbReference type="KEGG" id="btab:109041088"/>
<sequence>MASPLKQFVTSIQNLSAQGSYREIVDMLNKSSDVLVKYREQLPSVLESLDCQQHSLGVLAVLCLELSTTAPMPPDTFEKAFLKVQEFLSTCNGEQIRLMPDSFAELCHHLTKNLIEFKTPMRGIAILQKAIKKLQMSSTQLTPVHADLCQLCLLAKNFKPALEFLDIDMVSIGQENCSFDAKYFLLYYYYGGMIYAAVKQYHRALFFFEVAITTPASAVSFIMLEAYHKYILISLIIHGKIIPFPKYTSQIVARFIRPLSQAYHDLATAYATNNAEDVRNCLSKYHETYVRDNNVGLTKQVLSSLFKKNIQRLTRVFLTLSLSDVATKAQLSGPQQAVVYLIKMIEAGEIFATINQKDGMVMFHDDPEKYNNPEMMKKLENEISLCMDLNRKINQMEEEIDVNPQYVKKANSNQEEDLSPGQGLKMSYSSMNMPGVKE</sequence>
<evidence type="ECO:0000256" key="1">
    <source>
        <dbReference type="ARBA" id="ARBA00004123"/>
    </source>
</evidence>
<name>A0A9N9ZZZ0_BEMTA</name>
<reference evidence="10" key="1">
    <citation type="submission" date="2021-12" db="EMBL/GenBank/DDBJ databases">
        <authorList>
            <person name="King R."/>
        </authorList>
    </citation>
    <scope>NUCLEOTIDE SEQUENCE</scope>
</reference>
<evidence type="ECO:0000313" key="10">
    <source>
        <dbReference type="EMBL" id="CAH0381158.1"/>
    </source>
</evidence>
<keyword evidence="11" id="KW-1185">Reference proteome</keyword>
<evidence type="ECO:0000259" key="9">
    <source>
        <dbReference type="PROSITE" id="PS50250"/>
    </source>
</evidence>
<organism evidence="10 11">
    <name type="scientific">Bemisia tabaci</name>
    <name type="common">Sweetpotato whitefly</name>
    <name type="synonym">Aleurodes tabaci</name>
    <dbReference type="NCBI Taxonomy" id="7038"/>
    <lineage>
        <taxon>Eukaryota</taxon>
        <taxon>Metazoa</taxon>
        <taxon>Ecdysozoa</taxon>
        <taxon>Arthropoda</taxon>
        <taxon>Hexapoda</taxon>
        <taxon>Insecta</taxon>
        <taxon>Pterygota</taxon>
        <taxon>Neoptera</taxon>
        <taxon>Paraneoptera</taxon>
        <taxon>Hemiptera</taxon>
        <taxon>Sternorrhyncha</taxon>
        <taxon>Aleyrodoidea</taxon>
        <taxon>Aleyrodidae</taxon>
        <taxon>Aleyrodinae</taxon>
        <taxon>Bemisia</taxon>
    </lineage>
</organism>
<evidence type="ECO:0000256" key="7">
    <source>
        <dbReference type="ARBA" id="ARBA00023242"/>
    </source>
</evidence>
<dbReference type="PANTHER" id="PTHR10758">
    <property type="entry name" value="26S PROTEASOME NON-ATPASE REGULATORY SUBUNIT 3/COP9 SIGNALOSOME COMPLEX SUBUNIT 3"/>
    <property type="match status" value="1"/>
</dbReference>
<evidence type="ECO:0000256" key="8">
    <source>
        <dbReference type="SAM" id="MobiDB-lite"/>
    </source>
</evidence>
<comment type="similarity">
    <text evidence="3">Belongs to the CSN3 family.</text>
</comment>
<dbReference type="FunFam" id="1.25.40.570:FF:000008">
    <property type="entry name" value="COP9 signalosome complex subunit 3"/>
    <property type="match status" value="1"/>
</dbReference>
<dbReference type="InterPro" id="IPR055089">
    <property type="entry name" value="COP9_N"/>
</dbReference>
<accession>A0A9N9ZZZ0</accession>
<keyword evidence="5" id="KW-0963">Cytoplasm</keyword>
<dbReference type="PROSITE" id="PS50250">
    <property type="entry name" value="PCI"/>
    <property type="match status" value="1"/>
</dbReference>
<dbReference type="Pfam" id="PF22788">
    <property type="entry name" value="COP9_hel_rpt"/>
    <property type="match status" value="1"/>
</dbReference>
<protein>
    <recommendedName>
        <fullName evidence="4">COP9 signalosome complex subunit 3</fullName>
    </recommendedName>
</protein>
<dbReference type="FunFam" id="1.10.10.10:FF:000354">
    <property type="entry name" value="COP9 signalosome complex subunit 3"/>
    <property type="match status" value="1"/>
</dbReference>
<dbReference type="AlphaFoldDB" id="A0A9N9ZZZ0"/>
<dbReference type="Proteomes" id="UP001152759">
    <property type="component" value="Chromosome 1"/>
</dbReference>
<dbReference type="GO" id="GO:0008180">
    <property type="term" value="C:COP9 signalosome"/>
    <property type="evidence" value="ECO:0007669"/>
    <property type="project" value="UniProtKB-KW"/>
</dbReference>
<dbReference type="OrthoDB" id="29061at2759"/>
<evidence type="ECO:0000256" key="2">
    <source>
        <dbReference type="ARBA" id="ARBA00004496"/>
    </source>
</evidence>
<evidence type="ECO:0000313" key="11">
    <source>
        <dbReference type="Proteomes" id="UP001152759"/>
    </source>
</evidence>
<dbReference type="InterPro" id="IPR000717">
    <property type="entry name" value="PCI_dom"/>
</dbReference>
<comment type="subcellular location">
    <subcellularLocation>
        <location evidence="2">Cytoplasm</location>
    </subcellularLocation>
    <subcellularLocation>
        <location evidence="1">Nucleus</location>
    </subcellularLocation>
</comment>
<dbReference type="Pfam" id="PF01399">
    <property type="entry name" value="PCI"/>
    <property type="match status" value="1"/>
</dbReference>
<evidence type="ECO:0000256" key="4">
    <source>
        <dbReference type="ARBA" id="ARBA00014878"/>
    </source>
</evidence>
<dbReference type="Gene3D" id="1.25.40.570">
    <property type="match status" value="1"/>
</dbReference>
<feature type="region of interest" description="Disordered" evidence="8">
    <location>
        <begin position="409"/>
        <end position="438"/>
    </location>
</feature>
<dbReference type="SUPFAM" id="SSF46785">
    <property type="entry name" value="Winged helix' DNA-binding domain"/>
    <property type="match status" value="1"/>
</dbReference>
<evidence type="ECO:0000256" key="6">
    <source>
        <dbReference type="ARBA" id="ARBA00022790"/>
    </source>
</evidence>